<evidence type="ECO:0000256" key="6">
    <source>
        <dbReference type="ARBA" id="ARBA00023136"/>
    </source>
</evidence>
<keyword evidence="6 7" id="KW-0472">Membrane</keyword>
<evidence type="ECO:0000313" key="9">
    <source>
        <dbReference type="Proteomes" id="UP000800094"/>
    </source>
</evidence>
<dbReference type="AlphaFoldDB" id="A0A6A6IWN5"/>
<sequence length="574" mass="62976">MNVEKAVEAGHPPVVDVKHPVDSSSSIEGFTPDAQEGVKKMEATTSVWSKKHLIVAYILMWCITFVDAMQQGTSGALQPYVTSSFYQHSLTAYTGIMSGIIGGVLKLPMAKVLDIFGRPQGFALSVGCLILGLIIMASCNGVQVYAAAQIFYWLGYNCMSYTLGIFIADTSSLKNRGFMFAYVNSPYIATVWIAGPLSEAFLYGPGWRWFYGAFTIITLAVASPLYFLFMHNYHKAVKAGIIVPIKSERTFMQSVKYYAIEFDAGGLFLIMGGLVFFLLPFSLYSYQDGKWNSPLVVSFFIIGGLMLIAFALYEKYVAPKTFIPFELLTDRTVLGACILAGTLFVSFYIWNAYFSSFLQVVNGLTLTQATYVTNIYSIGSCFWSILVGLAIIWTGRFKWIALYFGVPVTMLGVGLMIHFRQPDQTIGYVVMCQIFIAFAGGALVITEQIAAMAATDHQYIAVVLAIEGMFSSIGGSIGSSVSAAIWTGVFPDKLAEYLPAENQADLLTIYASLPTQLSFPKGTPARIAIEKAYGDSQKWMCVGATAIMILAIFCVAVWRDIRVKDFKQTKGTVA</sequence>
<dbReference type="Gene3D" id="1.20.1250.20">
    <property type="entry name" value="MFS general substrate transporter like domains"/>
    <property type="match status" value="2"/>
</dbReference>
<dbReference type="PANTHER" id="PTHR23501:SF3">
    <property type="entry name" value="MAJOR FACILITATOR SUPERFAMILY (MFS) PROFILE DOMAIN-CONTAINING PROTEIN"/>
    <property type="match status" value="1"/>
</dbReference>
<dbReference type="GO" id="GO:0005886">
    <property type="term" value="C:plasma membrane"/>
    <property type="evidence" value="ECO:0007669"/>
    <property type="project" value="TreeGrafter"/>
</dbReference>
<dbReference type="Proteomes" id="UP000800094">
    <property type="component" value="Unassembled WGS sequence"/>
</dbReference>
<feature type="transmembrane region" description="Helical" evidence="7">
    <location>
        <begin position="209"/>
        <end position="229"/>
    </location>
</feature>
<organism evidence="8 9">
    <name type="scientific">Trematosphaeria pertusa</name>
    <dbReference type="NCBI Taxonomy" id="390896"/>
    <lineage>
        <taxon>Eukaryota</taxon>
        <taxon>Fungi</taxon>
        <taxon>Dikarya</taxon>
        <taxon>Ascomycota</taxon>
        <taxon>Pezizomycotina</taxon>
        <taxon>Dothideomycetes</taxon>
        <taxon>Pleosporomycetidae</taxon>
        <taxon>Pleosporales</taxon>
        <taxon>Massarineae</taxon>
        <taxon>Trematosphaeriaceae</taxon>
        <taxon>Trematosphaeria</taxon>
    </lineage>
</organism>
<dbReference type="InterPro" id="IPR011701">
    <property type="entry name" value="MFS"/>
</dbReference>
<feature type="transmembrane region" description="Helical" evidence="7">
    <location>
        <begin position="374"/>
        <end position="393"/>
    </location>
</feature>
<reference evidence="8" key="1">
    <citation type="journal article" date="2020" name="Stud. Mycol.">
        <title>101 Dothideomycetes genomes: a test case for predicting lifestyles and emergence of pathogens.</title>
        <authorList>
            <person name="Haridas S."/>
            <person name="Albert R."/>
            <person name="Binder M."/>
            <person name="Bloem J."/>
            <person name="Labutti K."/>
            <person name="Salamov A."/>
            <person name="Andreopoulos B."/>
            <person name="Baker S."/>
            <person name="Barry K."/>
            <person name="Bills G."/>
            <person name="Bluhm B."/>
            <person name="Cannon C."/>
            <person name="Castanera R."/>
            <person name="Culley D."/>
            <person name="Daum C."/>
            <person name="Ezra D."/>
            <person name="Gonzalez J."/>
            <person name="Henrissat B."/>
            <person name="Kuo A."/>
            <person name="Liang C."/>
            <person name="Lipzen A."/>
            <person name="Lutzoni F."/>
            <person name="Magnuson J."/>
            <person name="Mondo S."/>
            <person name="Nolan M."/>
            <person name="Ohm R."/>
            <person name="Pangilinan J."/>
            <person name="Park H.-J."/>
            <person name="Ramirez L."/>
            <person name="Alfaro M."/>
            <person name="Sun H."/>
            <person name="Tritt A."/>
            <person name="Yoshinaga Y."/>
            <person name="Zwiers L.-H."/>
            <person name="Turgeon B."/>
            <person name="Goodwin S."/>
            <person name="Spatafora J."/>
            <person name="Crous P."/>
            <person name="Grigoriev I."/>
        </authorList>
    </citation>
    <scope>NUCLEOTIDE SEQUENCE</scope>
    <source>
        <strain evidence="8">CBS 122368</strain>
    </source>
</reference>
<feature type="transmembrane region" description="Helical" evidence="7">
    <location>
        <begin position="539"/>
        <end position="558"/>
    </location>
</feature>
<dbReference type="InterPro" id="IPR036259">
    <property type="entry name" value="MFS_trans_sf"/>
</dbReference>
<feature type="transmembrane region" description="Helical" evidence="7">
    <location>
        <begin position="121"/>
        <end position="144"/>
    </location>
</feature>
<dbReference type="GO" id="GO:0022857">
    <property type="term" value="F:transmembrane transporter activity"/>
    <property type="evidence" value="ECO:0007669"/>
    <property type="project" value="InterPro"/>
</dbReference>
<keyword evidence="3" id="KW-0813">Transport</keyword>
<evidence type="ECO:0000256" key="7">
    <source>
        <dbReference type="SAM" id="Phobius"/>
    </source>
</evidence>
<feature type="transmembrane region" description="Helical" evidence="7">
    <location>
        <begin position="400"/>
        <end position="419"/>
    </location>
</feature>
<feature type="transmembrane region" description="Helical" evidence="7">
    <location>
        <begin position="458"/>
        <end position="486"/>
    </location>
</feature>
<feature type="transmembrane region" description="Helical" evidence="7">
    <location>
        <begin position="150"/>
        <end position="168"/>
    </location>
</feature>
<dbReference type="GeneID" id="54584112"/>
<feature type="transmembrane region" description="Helical" evidence="7">
    <location>
        <begin position="180"/>
        <end position="203"/>
    </location>
</feature>
<dbReference type="RefSeq" id="XP_033689356.1">
    <property type="nucleotide sequence ID" value="XM_033830782.1"/>
</dbReference>
<gene>
    <name evidence="8" type="ORF">BU26DRAFT_527501</name>
</gene>
<feature type="transmembrane region" description="Helical" evidence="7">
    <location>
        <begin position="257"/>
        <end position="279"/>
    </location>
</feature>
<feature type="transmembrane region" description="Helical" evidence="7">
    <location>
        <begin position="291"/>
        <end position="313"/>
    </location>
</feature>
<keyword evidence="5 7" id="KW-1133">Transmembrane helix</keyword>
<protein>
    <submittedName>
        <fullName evidence="8">MFS general substrate transporter</fullName>
    </submittedName>
</protein>
<comment type="similarity">
    <text evidence="2">Belongs to the major facilitator superfamily.</text>
</comment>
<dbReference type="Pfam" id="PF07690">
    <property type="entry name" value="MFS_1"/>
    <property type="match status" value="1"/>
</dbReference>
<evidence type="ECO:0000313" key="8">
    <source>
        <dbReference type="EMBL" id="KAF2254352.1"/>
    </source>
</evidence>
<dbReference type="PANTHER" id="PTHR23501">
    <property type="entry name" value="MAJOR FACILITATOR SUPERFAMILY"/>
    <property type="match status" value="1"/>
</dbReference>
<evidence type="ECO:0000256" key="4">
    <source>
        <dbReference type="ARBA" id="ARBA00022692"/>
    </source>
</evidence>
<accession>A0A6A6IWN5</accession>
<dbReference type="EMBL" id="ML987190">
    <property type="protein sequence ID" value="KAF2254352.1"/>
    <property type="molecule type" value="Genomic_DNA"/>
</dbReference>
<dbReference type="FunFam" id="1.20.1250.20:FF:000284">
    <property type="entry name" value="Siderophore iron transporter mirB"/>
    <property type="match status" value="1"/>
</dbReference>
<evidence type="ECO:0000256" key="2">
    <source>
        <dbReference type="ARBA" id="ARBA00008335"/>
    </source>
</evidence>
<keyword evidence="4 7" id="KW-0812">Transmembrane</keyword>
<evidence type="ECO:0000256" key="1">
    <source>
        <dbReference type="ARBA" id="ARBA00004141"/>
    </source>
</evidence>
<evidence type="ECO:0000256" key="5">
    <source>
        <dbReference type="ARBA" id="ARBA00022989"/>
    </source>
</evidence>
<keyword evidence="9" id="KW-1185">Reference proteome</keyword>
<feature type="transmembrane region" description="Helical" evidence="7">
    <location>
        <begin position="53"/>
        <end position="70"/>
    </location>
</feature>
<feature type="transmembrane region" description="Helical" evidence="7">
    <location>
        <begin position="425"/>
        <end position="446"/>
    </location>
</feature>
<dbReference type="OrthoDB" id="4078873at2759"/>
<name>A0A6A6IWN5_9PLEO</name>
<comment type="subcellular location">
    <subcellularLocation>
        <location evidence="1">Membrane</location>
        <topology evidence="1">Multi-pass membrane protein</topology>
    </subcellularLocation>
</comment>
<dbReference type="SUPFAM" id="SSF103473">
    <property type="entry name" value="MFS general substrate transporter"/>
    <property type="match status" value="2"/>
</dbReference>
<proteinExistence type="inferred from homology"/>
<feature type="transmembrane region" description="Helical" evidence="7">
    <location>
        <begin position="333"/>
        <end position="354"/>
    </location>
</feature>
<feature type="transmembrane region" description="Helical" evidence="7">
    <location>
        <begin position="90"/>
        <end position="109"/>
    </location>
</feature>
<evidence type="ECO:0000256" key="3">
    <source>
        <dbReference type="ARBA" id="ARBA00022448"/>
    </source>
</evidence>